<keyword evidence="8" id="KW-1185">Reference proteome</keyword>
<dbReference type="Pfam" id="PF00472">
    <property type="entry name" value="RF-1"/>
    <property type="match status" value="1"/>
</dbReference>
<dbReference type="InterPro" id="IPR000352">
    <property type="entry name" value="Pep_chain_release_fac_I"/>
</dbReference>
<keyword evidence="3" id="KW-0809">Transit peptide</keyword>
<dbReference type="GO" id="GO:0005739">
    <property type="term" value="C:mitochondrion"/>
    <property type="evidence" value="ECO:0007669"/>
    <property type="project" value="UniProtKB-SubCell"/>
</dbReference>
<evidence type="ECO:0000256" key="1">
    <source>
        <dbReference type="ARBA" id="ARBA00004173"/>
    </source>
</evidence>
<name>A0A833SFK8_9HYME</name>
<feature type="domain" description="Complex 1 LYR protein" evidence="6">
    <location>
        <begin position="13"/>
        <end position="62"/>
    </location>
</feature>
<dbReference type="Proteomes" id="UP000655588">
    <property type="component" value="Unassembled WGS sequence"/>
</dbReference>
<gene>
    <name evidence="7" type="ORF">E2986_09975</name>
</gene>
<feature type="domain" description="Prokaryotic-type class I peptide chain release factors" evidence="5">
    <location>
        <begin position="158"/>
        <end position="251"/>
    </location>
</feature>
<evidence type="ECO:0000256" key="2">
    <source>
        <dbReference type="ARBA" id="ARBA00010835"/>
    </source>
</evidence>
<sequence length="266" mass="31846">MTKRSIEKYKMRQAILKLYKDLLRYGEKLKYTDKEYFRYRIRKNFEQNKHLSDQTEINFQFQIFLNKMEQYKIKLNLKKGQKFLQNQRVVCTIIVMLRLLNRICFDQSCNTCTLLFDKKMFGSLYCETNNNWGNFSNIQKQIRYKSYNRFLDYSKIPELQEDDLQEQFVRGSGPGGQATNKTNNAVILKHKPTGLVVKCHETRSLQQNRKIARDILLKKVDNLINGDDSLENQKERLMRVDSIKKKQKKKKLADLKNAFMKRENLK</sequence>
<dbReference type="PANTHER" id="PTHR46203">
    <property type="entry name" value="PROBABLE PEPTIDE CHAIN RELEASE FACTOR C12ORF65"/>
    <property type="match status" value="1"/>
</dbReference>
<dbReference type="GO" id="GO:0003747">
    <property type="term" value="F:translation release factor activity"/>
    <property type="evidence" value="ECO:0007669"/>
    <property type="project" value="InterPro"/>
</dbReference>
<comment type="subcellular location">
    <subcellularLocation>
        <location evidence="1">Mitochondrion</location>
    </subcellularLocation>
</comment>
<evidence type="ECO:0000259" key="6">
    <source>
        <dbReference type="Pfam" id="PF05347"/>
    </source>
</evidence>
<organism evidence="7 8">
    <name type="scientific">Frieseomelitta varia</name>
    <dbReference type="NCBI Taxonomy" id="561572"/>
    <lineage>
        <taxon>Eukaryota</taxon>
        <taxon>Metazoa</taxon>
        <taxon>Ecdysozoa</taxon>
        <taxon>Arthropoda</taxon>
        <taxon>Hexapoda</taxon>
        <taxon>Insecta</taxon>
        <taxon>Pterygota</taxon>
        <taxon>Neoptera</taxon>
        <taxon>Endopterygota</taxon>
        <taxon>Hymenoptera</taxon>
        <taxon>Apocrita</taxon>
        <taxon>Aculeata</taxon>
        <taxon>Apoidea</taxon>
        <taxon>Anthophila</taxon>
        <taxon>Apidae</taxon>
        <taxon>Frieseomelitta</taxon>
    </lineage>
</organism>
<accession>A0A833SFK8</accession>
<evidence type="ECO:0000259" key="5">
    <source>
        <dbReference type="Pfam" id="PF00472"/>
    </source>
</evidence>
<dbReference type="InterPro" id="IPR008011">
    <property type="entry name" value="Complex1_LYR_dom"/>
</dbReference>
<dbReference type="AlphaFoldDB" id="A0A833SFK8"/>
<evidence type="ECO:0008006" key="9">
    <source>
        <dbReference type="Google" id="ProtNLM"/>
    </source>
</evidence>
<dbReference type="Gene3D" id="3.30.160.20">
    <property type="match status" value="1"/>
</dbReference>
<comment type="caution">
    <text evidence="7">The sequence shown here is derived from an EMBL/GenBank/DDBJ whole genome shotgun (WGS) entry which is preliminary data.</text>
</comment>
<dbReference type="SUPFAM" id="SSF75620">
    <property type="entry name" value="Release factor"/>
    <property type="match status" value="1"/>
</dbReference>
<dbReference type="FunFam" id="3.30.160.20:FF:000065">
    <property type="entry name" value="Peptidyl-tRNA hydrolase domain protein"/>
    <property type="match status" value="1"/>
</dbReference>
<keyword evidence="4" id="KW-0496">Mitochondrion</keyword>
<reference evidence="7" key="1">
    <citation type="submission" date="2019-11" db="EMBL/GenBank/DDBJ databases">
        <title>The nuclear and mitochondrial genomes of Frieseomelitta varia - a highly eusocial stingless bee (Meliponini) with a permanently sterile worker caste.</title>
        <authorList>
            <person name="Freitas F.C.P."/>
            <person name="Lourenco A.P."/>
            <person name="Nunes F.M.F."/>
            <person name="Paschoal A.R."/>
            <person name="Abreu F.C.P."/>
            <person name="Barbin F.O."/>
            <person name="Bataglia L."/>
            <person name="Cardoso-Junior C.A.M."/>
            <person name="Cervoni M.S."/>
            <person name="Silva S.R."/>
            <person name="Dalarmi F."/>
            <person name="Del Lama M.A."/>
            <person name="Depintor T.S."/>
            <person name="Ferreira K.M."/>
            <person name="Goria P.S."/>
            <person name="Jaskot M.C."/>
            <person name="Lago D.C."/>
            <person name="Luna-Lucena D."/>
            <person name="Moda L.M."/>
            <person name="Nascimento L."/>
            <person name="Pedrino M."/>
            <person name="Rabico F.O."/>
            <person name="Sanches F.C."/>
            <person name="Santos D.E."/>
            <person name="Santos C.G."/>
            <person name="Vieira J."/>
            <person name="Lopes T.F."/>
            <person name="Barchuk A.R."/>
            <person name="Hartfelder K."/>
            <person name="Simoes Z.L.P."/>
            <person name="Bitondi M.M.G."/>
            <person name="Pinheiro D.G."/>
        </authorList>
    </citation>
    <scope>NUCLEOTIDE SEQUENCE</scope>
    <source>
        <strain evidence="7">USP_RPSP 00005682</strain>
        <tissue evidence="7">Whole individual</tissue>
    </source>
</reference>
<proteinExistence type="inferred from homology"/>
<dbReference type="InterPro" id="IPR045853">
    <property type="entry name" value="Pep_chain_release_fac_I_sf"/>
</dbReference>
<evidence type="ECO:0000256" key="4">
    <source>
        <dbReference type="ARBA" id="ARBA00023128"/>
    </source>
</evidence>
<protein>
    <recommendedName>
        <fullName evidence="9">Prokaryotic-type class I peptide chain release factors domain-containing protein</fullName>
    </recommendedName>
</protein>
<comment type="similarity">
    <text evidence="2">Belongs to the prokaryotic/mitochondrial release factor family.</text>
</comment>
<dbReference type="EMBL" id="WNWW01000353">
    <property type="protein sequence ID" value="KAF3425868.1"/>
    <property type="molecule type" value="Genomic_DNA"/>
</dbReference>
<dbReference type="InterPro" id="IPR052405">
    <property type="entry name" value="Mito_Transl_Release_Factor"/>
</dbReference>
<dbReference type="PANTHER" id="PTHR46203:SF1">
    <property type="entry name" value="MITOCHONDRIAL TRANSLATION RELEASE FACTOR IN RESCUE"/>
    <property type="match status" value="1"/>
</dbReference>
<evidence type="ECO:0000313" key="8">
    <source>
        <dbReference type="Proteomes" id="UP000655588"/>
    </source>
</evidence>
<evidence type="ECO:0000313" key="7">
    <source>
        <dbReference type="EMBL" id="KAF3425868.1"/>
    </source>
</evidence>
<dbReference type="Pfam" id="PF05347">
    <property type="entry name" value="Complex1_LYR"/>
    <property type="match status" value="1"/>
</dbReference>
<evidence type="ECO:0000256" key="3">
    <source>
        <dbReference type="ARBA" id="ARBA00022946"/>
    </source>
</evidence>